<evidence type="ECO:0000313" key="6">
    <source>
        <dbReference type="EMBL" id="GAP42670.1"/>
    </source>
</evidence>
<dbReference type="Gene3D" id="1.10.287.10">
    <property type="entry name" value="S15/NS1, RNA-binding"/>
    <property type="match status" value="1"/>
</dbReference>
<accession>A0A0S7BY21</accession>
<dbReference type="PROSITE" id="PS00362">
    <property type="entry name" value="RIBOSOMAL_S15"/>
    <property type="match status" value="1"/>
</dbReference>
<evidence type="ECO:0000256" key="2">
    <source>
        <dbReference type="ARBA" id="ARBA00023274"/>
    </source>
</evidence>
<evidence type="ECO:0000256" key="5">
    <source>
        <dbReference type="RuleBase" id="RU004524"/>
    </source>
</evidence>
<dbReference type="Gene3D" id="6.10.250.3130">
    <property type="match status" value="1"/>
</dbReference>
<dbReference type="EMBL" id="DF968182">
    <property type="protein sequence ID" value="GAP42670.1"/>
    <property type="molecule type" value="Genomic_DNA"/>
</dbReference>
<dbReference type="SMART" id="SM01387">
    <property type="entry name" value="Ribosomal_S15"/>
    <property type="match status" value="1"/>
</dbReference>
<dbReference type="SUPFAM" id="SSF47060">
    <property type="entry name" value="S15/NS1 RNA-binding domain"/>
    <property type="match status" value="1"/>
</dbReference>
<dbReference type="CDD" id="cd00353">
    <property type="entry name" value="Ribosomal_S15p_S13e"/>
    <property type="match status" value="1"/>
</dbReference>
<gene>
    <name evidence="3" type="primary">rpsO</name>
    <name evidence="6" type="ORF">TBC1_11802</name>
</gene>
<dbReference type="Pfam" id="PF00312">
    <property type="entry name" value="Ribosomal_S15"/>
    <property type="match status" value="1"/>
</dbReference>
<sequence length="101" mass="11834">MQPQSKAINFIDMYLTSEVKKNIFSEHGKTAADTGSAEGQIALFTHRIQHLTGHLKINKNDKVTERSLVRLVGKRRRLLDYLKEKDIERYREIIKKLNIRK</sequence>
<comment type="subunit">
    <text evidence="3">Part of the 30S ribosomal subunit. Forms a bridge to the 50S subunit in the 70S ribosome, contacting the 23S rRNA.</text>
</comment>
<dbReference type="AlphaFoldDB" id="A0A0S7BY21"/>
<organism evidence="6">
    <name type="scientific">Lentimicrobium saccharophilum</name>
    <dbReference type="NCBI Taxonomy" id="1678841"/>
    <lineage>
        <taxon>Bacteria</taxon>
        <taxon>Pseudomonadati</taxon>
        <taxon>Bacteroidota</taxon>
        <taxon>Bacteroidia</taxon>
        <taxon>Bacteroidales</taxon>
        <taxon>Lentimicrobiaceae</taxon>
        <taxon>Lentimicrobium</taxon>
    </lineage>
</organism>
<dbReference type="InterPro" id="IPR009068">
    <property type="entry name" value="uS15_NS1_RNA-bd_sf"/>
</dbReference>
<evidence type="ECO:0000256" key="4">
    <source>
        <dbReference type="RuleBase" id="RU003919"/>
    </source>
</evidence>
<comment type="function">
    <text evidence="3">Forms an intersubunit bridge (bridge B4) with the 23S rRNA of the 50S subunit in the ribosome.</text>
</comment>
<keyword evidence="3 5" id="KW-0699">rRNA-binding</keyword>
<proteinExistence type="inferred from homology"/>
<name>A0A0S7BY21_9BACT</name>
<reference evidence="6" key="1">
    <citation type="journal article" date="2015" name="Genome Announc.">
        <title>Draft Genome Sequence of Bacteroidales Strain TBC1, a Novel Isolate from a Methanogenic Wastewater Treatment System.</title>
        <authorList>
            <person name="Tourlousse D.M."/>
            <person name="Matsuura N."/>
            <person name="Sun L."/>
            <person name="Toyonaga M."/>
            <person name="Kuroda K."/>
            <person name="Ohashi A."/>
            <person name="Cruz R."/>
            <person name="Yamaguchi T."/>
            <person name="Sekiguchi Y."/>
        </authorList>
    </citation>
    <scope>NUCLEOTIDE SEQUENCE [LARGE SCALE GENOMIC DNA]</scope>
    <source>
        <strain evidence="6">TBC1</strain>
    </source>
</reference>
<evidence type="ECO:0000256" key="1">
    <source>
        <dbReference type="ARBA" id="ARBA00022980"/>
    </source>
</evidence>
<keyword evidence="3 5" id="KW-0694">RNA-binding</keyword>
<keyword evidence="7" id="KW-1185">Reference proteome</keyword>
<dbReference type="InterPro" id="IPR000589">
    <property type="entry name" value="Ribosomal_uS15"/>
</dbReference>
<comment type="similarity">
    <text evidence="3 4">Belongs to the universal ribosomal protein uS15 family.</text>
</comment>
<keyword evidence="1 3" id="KW-0689">Ribosomal protein</keyword>
<dbReference type="PANTHER" id="PTHR23321:SF26">
    <property type="entry name" value="SMALL RIBOSOMAL SUBUNIT PROTEIN US15M"/>
    <property type="match status" value="1"/>
</dbReference>
<keyword evidence="2 3" id="KW-0687">Ribonucleoprotein</keyword>
<dbReference type="GO" id="GO:0019843">
    <property type="term" value="F:rRNA binding"/>
    <property type="evidence" value="ECO:0007669"/>
    <property type="project" value="UniProtKB-UniRule"/>
</dbReference>
<dbReference type="NCBIfam" id="TIGR00952">
    <property type="entry name" value="S15_bact"/>
    <property type="match status" value="1"/>
</dbReference>
<dbReference type="GO" id="GO:0003735">
    <property type="term" value="F:structural constituent of ribosome"/>
    <property type="evidence" value="ECO:0007669"/>
    <property type="project" value="InterPro"/>
</dbReference>
<evidence type="ECO:0000313" key="7">
    <source>
        <dbReference type="Proteomes" id="UP000053091"/>
    </source>
</evidence>
<evidence type="ECO:0000256" key="3">
    <source>
        <dbReference type="HAMAP-Rule" id="MF_01343"/>
    </source>
</evidence>
<dbReference type="STRING" id="1678841.TBC1_11802"/>
<dbReference type="PATRIC" id="fig|1678841.3.peg.911"/>
<dbReference type="GO" id="GO:0006412">
    <property type="term" value="P:translation"/>
    <property type="evidence" value="ECO:0007669"/>
    <property type="project" value="UniProtKB-UniRule"/>
</dbReference>
<comment type="function">
    <text evidence="3 5">One of the primary rRNA binding proteins, it binds directly to 16S rRNA where it helps nucleate assembly of the platform of the 30S subunit by binding and bridging several RNA helices of the 16S rRNA.</text>
</comment>
<protein>
    <recommendedName>
        <fullName evidence="3">Small ribosomal subunit protein uS15</fullName>
    </recommendedName>
</protein>
<dbReference type="Proteomes" id="UP000053091">
    <property type="component" value="Unassembled WGS sequence"/>
</dbReference>
<dbReference type="HAMAP" id="MF_01343_B">
    <property type="entry name" value="Ribosomal_uS15_B"/>
    <property type="match status" value="1"/>
</dbReference>
<dbReference type="InterPro" id="IPR005290">
    <property type="entry name" value="Ribosomal_uS15_bac-type"/>
</dbReference>
<dbReference type="GO" id="GO:0022627">
    <property type="term" value="C:cytosolic small ribosomal subunit"/>
    <property type="evidence" value="ECO:0007669"/>
    <property type="project" value="TreeGrafter"/>
</dbReference>
<dbReference type="PANTHER" id="PTHR23321">
    <property type="entry name" value="RIBOSOMAL PROTEIN S15, BACTERIAL AND ORGANELLAR"/>
    <property type="match status" value="1"/>
</dbReference>